<dbReference type="Pfam" id="PF20503">
    <property type="entry name" value="DUF6730"/>
    <property type="match status" value="1"/>
</dbReference>
<dbReference type="AlphaFoldDB" id="A0A4R7K6N0"/>
<name>A0A4R7K6N0_9FLAO</name>
<accession>A0A4R7K6N0</accession>
<keyword evidence="2" id="KW-0812">Transmembrane</keyword>
<sequence>MAKLEEIAELLTEEIKEFENSVSRMEELQAFLMNYKIKPDTSDIDFILRRYNDNQKRAIDDQHTLMANVVSYIKKSITIPKWAIKLFCGLFACIILVLGYSVYKVSRISDIKQEAYGQGEEKAVGHFRAFLEASPEASELYQEWREPKSKK</sequence>
<dbReference type="RefSeq" id="WP_133686143.1">
    <property type="nucleotide sequence ID" value="NZ_SOAY01000010.1"/>
</dbReference>
<dbReference type="Proteomes" id="UP000294749">
    <property type="component" value="Unassembled WGS sequence"/>
</dbReference>
<reference evidence="3 4" key="1">
    <citation type="submission" date="2019-03" db="EMBL/GenBank/DDBJ databases">
        <title>Genomic Encyclopedia of Archaeal and Bacterial Type Strains, Phase II (KMG-II): from individual species to whole genera.</title>
        <authorList>
            <person name="Goeker M."/>
        </authorList>
    </citation>
    <scope>NUCLEOTIDE SEQUENCE [LARGE SCALE GENOMIC DNA]</scope>
    <source>
        <strain evidence="3 4">DSM 25233</strain>
    </source>
</reference>
<protein>
    <submittedName>
        <fullName evidence="3">Uncharacterized protein</fullName>
    </submittedName>
</protein>
<dbReference type="EMBL" id="SOAY01000010">
    <property type="protein sequence ID" value="TDT46690.1"/>
    <property type="molecule type" value="Genomic_DNA"/>
</dbReference>
<keyword evidence="2" id="KW-0472">Membrane</keyword>
<organism evidence="3 4">
    <name type="scientific">Maribacter spongiicola</name>
    <dbReference type="NCBI Taxonomy" id="1206753"/>
    <lineage>
        <taxon>Bacteria</taxon>
        <taxon>Pseudomonadati</taxon>
        <taxon>Bacteroidota</taxon>
        <taxon>Flavobacteriia</taxon>
        <taxon>Flavobacteriales</taxon>
        <taxon>Flavobacteriaceae</taxon>
        <taxon>Maribacter</taxon>
    </lineage>
</organism>
<dbReference type="OrthoDB" id="1449890at2"/>
<evidence type="ECO:0000256" key="2">
    <source>
        <dbReference type="SAM" id="Phobius"/>
    </source>
</evidence>
<feature type="coiled-coil region" evidence="1">
    <location>
        <begin position="1"/>
        <end position="28"/>
    </location>
</feature>
<dbReference type="InterPro" id="IPR046617">
    <property type="entry name" value="DUF6730"/>
</dbReference>
<keyword evidence="4" id="KW-1185">Reference proteome</keyword>
<keyword evidence="2" id="KW-1133">Transmembrane helix</keyword>
<proteinExistence type="predicted"/>
<keyword evidence="1" id="KW-0175">Coiled coil</keyword>
<feature type="transmembrane region" description="Helical" evidence="2">
    <location>
        <begin position="82"/>
        <end position="103"/>
    </location>
</feature>
<comment type="caution">
    <text evidence="3">The sequence shown here is derived from an EMBL/GenBank/DDBJ whole genome shotgun (WGS) entry which is preliminary data.</text>
</comment>
<evidence type="ECO:0000313" key="3">
    <source>
        <dbReference type="EMBL" id="TDT46690.1"/>
    </source>
</evidence>
<evidence type="ECO:0000313" key="4">
    <source>
        <dbReference type="Proteomes" id="UP000294749"/>
    </source>
</evidence>
<evidence type="ECO:0000256" key="1">
    <source>
        <dbReference type="SAM" id="Coils"/>
    </source>
</evidence>
<gene>
    <name evidence="3" type="ORF">CLV90_0747</name>
</gene>